<evidence type="ECO:0000256" key="1">
    <source>
        <dbReference type="SAM" id="MobiDB-lite"/>
    </source>
</evidence>
<reference evidence="3" key="1">
    <citation type="submission" date="2018-05" db="EMBL/GenBank/DDBJ databases">
        <title>Leptospira yasudae sp. nov. and Leptospira stimsonii sp. nov., two pathogenic species of the genus Leptospira isolated from environmental sources.</title>
        <authorList>
            <person name="Casanovas-Massana A."/>
            <person name="Hamond C."/>
            <person name="Santos L.A."/>
            <person name="Hacker K.P."/>
            <person name="Balassiano I."/>
            <person name="Medeiros M.A."/>
            <person name="Reis M.G."/>
            <person name="Ko A.I."/>
            <person name="Wunder E.A."/>
        </authorList>
    </citation>
    <scope>NUCLEOTIDE SEQUENCE [LARGE SCALE GENOMIC DNA]</scope>
    <source>
        <strain evidence="3">AMB6-RJ</strain>
    </source>
</reference>
<evidence type="ECO:0000313" key="3">
    <source>
        <dbReference type="Proteomes" id="UP000266669"/>
    </source>
</evidence>
<dbReference type="AlphaFoldDB" id="A0A8B3CNI6"/>
<gene>
    <name evidence="2" type="ORF">DLM78_15385</name>
</gene>
<proteinExistence type="predicted"/>
<name>A0A8B3CNI6_9LEPT</name>
<protein>
    <submittedName>
        <fullName evidence="2">Uncharacterized protein</fullName>
    </submittedName>
</protein>
<accession>A0A8B3CNI6</accession>
<comment type="caution">
    <text evidence="2">The sequence shown here is derived from an EMBL/GenBank/DDBJ whole genome shotgun (WGS) entry which is preliminary data.</text>
</comment>
<sequence>MGRETFHGQTSELRQERFWGNSSWKKCESVIEKKSLVLSTAHPSTQVQGGARNVSRSNVGTPTIPPYSNFSRLVK</sequence>
<organism evidence="2 3">
    <name type="scientific">Leptospira stimsonii</name>
    <dbReference type="NCBI Taxonomy" id="2202203"/>
    <lineage>
        <taxon>Bacteria</taxon>
        <taxon>Pseudomonadati</taxon>
        <taxon>Spirochaetota</taxon>
        <taxon>Spirochaetia</taxon>
        <taxon>Leptospirales</taxon>
        <taxon>Leptospiraceae</taxon>
        <taxon>Leptospira</taxon>
    </lineage>
</organism>
<dbReference type="Proteomes" id="UP000266669">
    <property type="component" value="Unassembled WGS sequence"/>
</dbReference>
<feature type="region of interest" description="Disordered" evidence="1">
    <location>
        <begin position="47"/>
        <end position="75"/>
    </location>
</feature>
<dbReference type="EMBL" id="QHCS01000004">
    <property type="protein sequence ID" value="RHX84820.1"/>
    <property type="molecule type" value="Genomic_DNA"/>
</dbReference>
<evidence type="ECO:0000313" key="2">
    <source>
        <dbReference type="EMBL" id="RHX84820.1"/>
    </source>
</evidence>